<sequence length="160" mass="18427">MHQDYLINYRSIILLFILLILVTFILYCLACLSFKKITAKNISKKIFIGSILDLYLNIFKKSIINKKIISYLDSQNFILDFKKEIIGITSGIFLFHLFSNLAGFDHTFSPFIVCFVAGIIMIRSVLAFQAKIRGDLSREIIHHLLAPGSVKRIFSAEKRY</sequence>
<name>A0ABR4XNM5_9LACO</name>
<keyword evidence="1" id="KW-0472">Membrane</keyword>
<evidence type="ECO:0000313" key="3">
    <source>
        <dbReference type="Proteomes" id="UP000030023"/>
    </source>
</evidence>
<evidence type="ECO:0000313" key="2">
    <source>
        <dbReference type="EMBL" id="KGO21314.1"/>
    </source>
</evidence>
<reference evidence="2 3" key="1">
    <citation type="journal article" date="2014" name="Antonie Van Leeuwenhoek">
        <title>Oenococcus alcoholitolerans sp. nov., a lactic acid bacteria isolated from cachaca and ethanol fermentation processes.</title>
        <authorList>
            <person name="Badotti F."/>
            <person name="Moreira A.P."/>
            <person name="Tonon L.A."/>
            <person name="de Lucena B.T."/>
            <person name="Gomes Fde C."/>
            <person name="Kruger R."/>
            <person name="Thompson C.C."/>
            <person name="de Morais M.A.Jr."/>
            <person name="Rosa C.A."/>
            <person name="Thompson F.L."/>
        </authorList>
    </citation>
    <scope>NUCLEOTIDE SEQUENCE [LARGE SCALE GENOMIC DNA]</scope>
    <source>
        <strain evidence="2 3">UFRJ-M7.2.18</strain>
    </source>
</reference>
<dbReference type="EMBL" id="AXCV01000618">
    <property type="protein sequence ID" value="KGO21314.1"/>
    <property type="molecule type" value="Genomic_DNA"/>
</dbReference>
<feature type="transmembrane region" description="Helical" evidence="1">
    <location>
        <begin position="85"/>
        <end position="102"/>
    </location>
</feature>
<gene>
    <name evidence="2" type="ORF">Q757_09825</name>
</gene>
<dbReference type="Proteomes" id="UP000030023">
    <property type="component" value="Unassembled WGS sequence"/>
</dbReference>
<keyword evidence="1" id="KW-1133">Transmembrane helix</keyword>
<evidence type="ECO:0008006" key="4">
    <source>
        <dbReference type="Google" id="ProtNLM"/>
    </source>
</evidence>
<accession>A0ABR4XNM5</accession>
<protein>
    <recommendedName>
        <fullName evidence="4">ABC transmembrane type-1 domain-containing protein</fullName>
    </recommendedName>
</protein>
<proteinExistence type="predicted"/>
<organism evidence="2 3">
    <name type="scientific">Oenococcus alcoholitolerans</name>
    <dbReference type="NCBI Taxonomy" id="931074"/>
    <lineage>
        <taxon>Bacteria</taxon>
        <taxon>Bacillati</taxon>
        <taxon>Bacillota</taxon>
        <taxon>Bacilli</taxon>
        <taxon>Lactobacillales</taxon>
        <taxon>Lactobacillaceae</taxon>
        <taxon>Oenococcus</taxon>
    </lineage>
</organism>
<evidence type="ECO:0000256" key="1">
    <source>
        <dbReference type="SAM" id="Phobius"/>
    </source>
</evidence>
<feature type="transmembrane region" description="Helical" evidence="1">
    <location>
        <begin position="108"/>
        <end position="128"/>
    </location>
</feature>
<comment type="caution">
    <text evidence="2">The sequence shown here is derived from an EMBL/GenBank/DDBJ whole genome shotgun (WGS) entry which is preliminary data.</text>
</comment>
<keyword evidence="1" id="KW-0812">Transmembrane</keyword>
<feature type="transmembrane region" description="Helical" evidence="1">
    <location>
        <begin position="12"/>
        <end position="34"/>
    </location>
</feature>
<keyword evidence="3" id="KW-1185">Reference proteome</keyword>